<protein>
    <submittedName>
        <fullName evidence="1">Uncharacterized protein</fullName>
    </submittedName>
</protein>
<organism evidence="1 2">
    <name type="scientific">Colletotrichum karsti</name>
    <dbReference type="NCBI Taxonomy" id="1095194"/>
    <lineage>
        <taxon>Eukaryota</taxon>
        <taxon>Fungi</taxon>
        <taxon>Dikarya</taxon>
        <taxon>Ascomycota</taxon>
        <taxon>Pezizomycotina</taxon>
        <taxon>Sordariomycetes</taxon>
        <taxon>Hypocreomycetidae</taxon>
        <taxon>Glomerellales</taxon>
        <taxon>Glomerellaceae</taxon>
        <taxon>Colletotrichum</taxon>
        <taxon>Colletotrichum boninense species complex</taxon>
    </lineage>
</organism>
<dbReference type="SUPFAM" id="SSF48403">
    <property type="entry name" value="Ankyrin repeat"/>
    <property type="match status" value="1"/>
</dbReference>
<dbReference type="RefSeq" id="XP_038744899.1">
    <property type="nucleotide sequence ID" value="XM_038889975.1"/>
</dbReference>
<dbReference type="Gene3D" id="1.25.40.20">
    <property type="entry name" value="Ankyrin repeat-containing domain"/>
    <property type="match status" value="1"/>
</dbReference>
<reference evidence="1" key="1">
    <citation type="submission" date="2020-03" db="EMBL/GenBank/DDBJ databases">
        <authorList>
            <person name="He L."/>
        </authorList>
    </citation>
    <scope>NUCLEOTIDE SEQUENCE</scope>
    <source>
        <strain evidence="1">CkLH20</strain>
    </source>
</reference>
<name>A0A9P6I193_9PEZI</name>
<gene>
    <name evidence="1" type="ORF">CkaCkLH20_07258</name>
</gene>
<accession>A0A9P6I193</accession>
<dbReference type="OrthoDB" id="194358at2759"/>
<sequence>MSDQRLWAFQIVGVPHPPAWEQAMKDLEDERAANNIAGVRRRLQELEVEYQDLPPLPPQLPSPLYVMQDVPGYRDDDSSMSFYRSCAESDLDRVRTFVDHSTPTPADLSFALPIEFPEDESQSIFTSGSPQLLNLLKTLVDFGWHPNQLLGPLQRGIRLPLCLARQEVALHHPRCILDIDILRFLLDAGADPTIGRDLLGDIMFSFSEQPVQRLKRHILEMAANLGATEAVTLLVSHGAKPEFGMPLHGLAWRRPDPATTVVMDEELFKRLCQEPPELEYPNLSRRFSMAQHLIALGEDINRVANV</sequence>
<dbReference type="AlphaFoldDB" id="A0A9P6I193"/>
<dbReference type="GeneID" id="62163049"/>
<dbReference type="InterPro" id="IPR036770">
    <property type="entry name" value="Ankyrin_rpt-contain_sf"/>
</dbReference>
<keyword evidence="2" id="KW-1185">Reference proteome</keyword>
<reference evidence="1" key="2">
    <citation type="submission" date="2020-11" db="EMBL/GenBank/DDBJ databases">
        <title>Whole genome sequencing of Colletotrichum sp.</title>
        <authorList>
            <person name="Li H."/>
        </authorList>
    </citation>
    <scope>NUCLEOTIDE SEQUENCE</scope>
    <source>
        <strain evidence="1">CkLH20</strain>
    </source>
</reference>
<proteinExistence type="predicted"/>
<evidence type="ECO:0000313" key="1">
    <source>
        <dbReference type="EMBL" id="KAF9875438.1"/>
    </source>
</evidence>
<dbReference type="Proteomes" id="UP000781932">
    <property type="component" value="Unassembled WGS sequence"/>
</dbReference>
<evidence type="ECO:0000313" key="2">
    <source>
        <dbReference type="Proteomes" id="UP000781932"/>
    </source>
</evidence>
<dbReference type="EMBL" id="JAATWM020000022">
    <property type="protein sequence ID" value="KAF9875438.1"/>
    <property type="molecule type" value="Genomic_DNA"/>
</dbReference>
<comment type="caution">
    <text evidence="1">The sequence shown here is derived from an EMBL/GenBank/DDBJ whole genome shotgun (WGS) entry which is preliminary data.</text>
</comment>